<evidence type="ECO:0000313" key="2">
    <source>
        <dbReference type="EMBL" id="MEQ2192514.1"/>
    </source>
</evidence>
<keyword evidence="3" id="KW-1185">Reference proteome</keyword>
<accession>A0ABV0Q9M6</accession>
<feature type="transmembrane region" description="Helical" evidence="1">
    <location>
        <begin position="68"/>
        <end position="91"/>
    </location>
</feature>
<keyword evidence="1" id="KW-0472">Membrane</keyword>
<gene>
    <name evidence="2" type="ORF">XENOCAPTIV_012844</name>
</gene>
<evidence type="ECO:0000256" key="1">
    <source>
        <dbReference type="SAM" id="Phobius"/>
    </source>
</evidence>
<dbReference type="EMBL" id="JAHRIN010002689">
    <property type="protein sequence ID" value="MEQ2192514.1"/>
    <property type="molecule type" value="Genomic_DNA"/>
</dbReference>
<dbReference type="Proteomes" id="UP001434883">
    <property type="component" value="Unassembled WGS sequence"/>
</dbReference>
<comment type="caution">
    <text evidence="2">The sequence shown here is derived from an EMBL/GenBank/DDBJ whole genome shotgun (WGS) entry which is preliminary data.</text>
</comment>
<proteinExistence type="predicted"/>
<keyword evidence="1" id="KW-1133">Transmembrane helix</keyword>
<sequence length="98" mass="11149">MYSVDTMGLSLPMGRPLLEKHTPWRESFCLLQGKLHDPQAMGIIPRIAQDIFEHIFAMDENLEFHIKVCVALHAFLFMYVRTLVCVLVILVSGSSMLS</sequence>
<name>A0ABV0Q9M6_9TELE</name>
<organism evidence="2 3">
    <name type="scientific">Xenoophorus captivus</name>
    <dbReference type="NCBI Taxonomy" id="1517983"/>
    <lineage>
        <taxon>Eukaryota</taxon>
        <taxon>Metazoa</taxon>
        <taxon>Chordata</taxon>
        <taxon>Craniata</taxon>
        <taxon>Vertebrata</taxon>
        <taxon>Euteleostomi</taxon>
        <taxon>Actinopterygii</taxon>
        <taxon>Neopterygii</taxon>
        <taxon>Teleostei</taxon>
        <taxon>Neoteleostei</taxon>
        <taxon>Acanthomorphata</taxon>
        <taxon>Ovalentaria</taxon>
        <taxon>Atherinomorphae</taxon>
        <taxon>Cyprinodontiformes</taxon>
        <taxon>Goodeidae</taxon>
        <taxon>Xenoophorus</taxon>
    </lineage>
</organism>
<reference evidence="2 3" key="1">
    <citation type="submission" date="2021-06" db="EMBL/GenBank/DDBJ databases">
        <authorList>
            <person name="Palmer J.M."/>
        </authorList>
    </citation>
    <scope>NUCLEOTIDE SEQUENCE [LARGE SCALE GENOMIC DNA]</scope>
    <source>
        <strain evidence="2 3">XC_2019</strain>
        <tissue evidence="2">Muscle</tissue>
    </source>
</reference>
<evidence type="ECO:0000313" key="3">
    <source>
        <dbReference type="Proteomes" id="UP001434883"/>
    </source>
</evidence>
<keyword evidence="1" id="KW-0812">Transmembrane</keyword>
<protein>
    <submittedName>
        <fullName evidence="2">Uncharacterized protein</fullName>
    </submittedName>
</protein>